<organism evidence="6 7">
    <name type="scientific">Shewanella scandinavica</name>
    <dbReference type="NCBI Taxonomy" id="3063538"/>
    <lineage>
        <taxon>Bacteria</taxon>
        <taxon>Pseudomonadati</taxon>
        <taxon>Pseudomonadota</taxon>
        <taxon>Gammaproteobacteria</taxon>
        <taxon>Alteromonadales</taxon>
        <taxon>Shewanellaceae</taxon>
        <taxon>Shewanella</taxon>
    </lineage>
</organism>
<evidence type="ECO:0000313" key="7">
    <source>
        <dbReference type="Proteomes" id="UP001249505"/>
    </source>
</evidence>
<evidence type="ECO:0000256" key="4">
    <source>
        <dbReference type="SAM" id="MobiDB-lite"/>
    </source>
</evidence>
<protein>
    <submittedName>
        <fullName evidence="6">MarR family winged helix-turn-helix transcriptional regulator</fullName>
    </submittedName>
</protein>
<proteinExistence type="predicted"/>
<feature type="compositionally biased region" description="Polar residues" evidence="4">
    <location>
        <begin position="153"/>
        <end position="165"/>
    </location>
</feature>
<evidence type="ECO:0000313" key="6">
    <source>
        <dbReference type="EMBL" id="MDT3280927.1"/>
    </source>
</evidence>
<accession>A0ABU3FZW9</accession>
<keyword evidence="3" id="KW-0804">Transcription</keyword>
<dbReference type="SUPFAM" id="SSF46785">
    <property type="entry name" value="Winged helix' DNA-binding domain"/>
    <property type="match status" value="1"/>
</dbReference>
<dbReference type="PROSITE" id="PS50995">
    <property type="entry name" value="HTH_MARR_2"/>
    <property type="match status" value="1"/>
</dbReference>
<name>A0ABU3FZW9_9GAMM</name>
<evidence type="ECO:0000256" key="2">
    <source>
        <dbReference type="ARBA" id="ARBA00023125"/>
    </source>
</evidence>
<evidence type="ECO:0000259" key="5">
    <source>
        <dbReference type="PROSITE" id="PS50995"/>
    </source>
</evidence>
<dbReference type="Proteomes" id="UP001249505">
    <property type="component" value="Unassembled WGS sequence"/>
</dbReference>
<keyword evidence="1" id="KW-0805">Transcription regulation</keyword>
<dbReference type="SMART" id="SM00347">
    <property type="entry name" value="HTH_MARR"/>
    <property type="match status" value="1"/>
</dbReference>
<dbReference type="InterPro" id="IPR036390">
    <property type="entry name" value="WH_DNA-bd_sf"/>
</dbReference>
<feature type="domain" description="HTH marR-type" evidence="5">
    <location>
        <begin position="6"/>
        <end position="140"/>
    </location>
</feature>
<evidence type="ECO:0000256" key="1">
    <source>
        <dbReference type="ARBA" id="ARBA00023015"/>
    </source>
</evidence>
<evidence type="ECO:0000256" key="3">
    <source>
        <dbReference type="ARBA" id="ARBA00023163"/>
    </source>
</evidence>
<dbReference type="InterPro" id="IPR036388">
    <property type="entry name" value="WH-like_DNA-bd_sf"/>
</dbReference>
<dbReference type="Pfam" id="PF12802">
    <property type="entry name" value="MarR_2"/>
    <property type="match status" value="1"/>
</dbReference>
<feature type="region of interest" description="Disordered" evidence="4">
    <location>
        <begin position="151"/>
        <end position="171"/>
    </location>
</feature>
<dbReference type="Gene3D" id="1.10.10.10">
    <property type="entry name" value="Winged helix-like DNA-binding domain superfamily/Winged helix DNA-binding domain"/>
    <property type="match status" value="1"/>
</dbReference>
<gene>
    <name evidence="6" type="ORF">Q4Q50_11575</name>
</gene>
<sequence>MPSMPSLSLSETLHRLVHAYKKQLRSDIAAQEIDLPVTHIRALKGVCRNPESTAQSIALRMQRDKAQITRVLNELQQGGLITKIDNPKDGRSQLLRPTAEGEKIMTQINASERKTVARMTQALSSAEVDTFIKLANRISKSVDEAIAAKSETDCLTQKRPSSQPKDMTGKGAIELRLTAENAIGENHNE</sequence>
<dbReference type="RefSeq" id="WP_311899411.1">
    <property type="nucleotide sequence ID" value="NZ_JAUOES010000011.1"/>
</dbReference>
<dbReference type="PANTHER" id="PTHR35790">
    <property type="entry name" value="HTH-TYPE TRANSCRIPTIONAL REGULATOR PCHR"/>
    <property type="match status" value="1"/>
</dbReference>
<comment type="caution">
    <text evidence="6">The sequence shown here is derived from an EMBL/GenBank/DDBJ whole genome shotgun (WGS) entry which is preliminary data.</text>
</comment>
<dbReference type="InterPro" id="IPR000835">
    <property type="entry name" value="HTH_MarR-typ"/>
</dbReference>
<keyword evidence="7" id="KW-1185">Reference proteome</keyword>
<dbReference type="EMBL" id="JAUOES010000011">
    <property type="protein sequence ID" value="MDT3280927.1"/>
    <property type="molecule type" value="Genomic_DNA"/>
</dbReference>
<dbReference type="PRINTS" id="PR00598">
    <property type="entry name" value="HTHMARR"/>
</dbReference>
<keyword evidence="2" id="KW-0238">DNA-binding</keyword>
<reference evidence="6 7" key="1">
    <citation type="submission" date="2023-07" db="EMBL/GenBank/DDBJ databases">
        <title>Novel Shewanella species isolated from Baltic Sea sediments.</title>
        <authorList>
            <person name="Martin-Rodriguez A.J."/>
        </authorList>
    </citation>
    <scope>NUCLEOTIDE SEQUENCE [LARGE SCALE GENOMIC DNA]</scope>
    <source>
        <strain evidence="6 7">SP2S1-2</strain>
    </source>
</reference>
<dbReference type="InterPro" id="IPR052067">
    <property type="entry name" value="Metal_resp_HTH_trans_reg"/>
</dbReference>
<dbReference type="PANTHER" id="PTHR35790:SF4">
    <property type="entry name" value="HTH-TYPE TRANSCRIPTIONAL REGULATOR PCHR"/>
    <property type="match status" value="1"/>
</dbReference>